<dbReference type="AlphaFoldDB" id="A0A2U1QI40"/>
<dbReference type="InterPro" id="IPR041966">
    <property type="entry name" value="LOTUS-like"/>
</dbReference>
<evidence type="ECO:0000313" key="2">
    <source>
        <dbReference type="EMBL" id="PWA97637.1"/>
    </source>
</evidence>
<reference evidence="2 3" key="1">
    <citation type="journal article" date="2018" name="Mol. Plant">
        <title>The genome of Artemisia annua provides insight into the evolution of Asteraceae family and artemisinin biosynthesis.</title>
        <authorList>
            <person name="Shen Q."/>
            <person name="Zhang L."/>
            <person name="Liao Z."/>
            <person name="Wang S."/>
            <person name="Yan T."/>
            <person name="Shi P."/>
            <person name="Liu M."/>
            <person name="Fu X."/>
            <person name="Pan Q."/>
            <person name="Wang Y."/>
            <person name="Lv Z."/>
            <person name="Lu X."/>
            <person name="Zhang F."/>
            <person name="Jiang W."/>
            <person name="Ma Y."/>
            <person name="Chen M."/>
            <person name="Hao X."/>
            <person name="Li L."/>
            <person name="Tang Y."/>
            <person name="Lv G."/>
            <person name="Zhou Y."/>
            <person name="Sun X."/>
            <person name="Brodelius P.E."/>
            <person name="Rose J.K.C."/>
            <person name="Tang K."/>
        </authorList>
    </citation>
    <scope>NUCLEOTIDE SEQUENCE [LARGE SCALE GENOMIC DNA]</scope>
    <source>
        <strain evidence="3">cv. Huhao1</strain>
        <tissue evidence="2">Leaf</tissue>
    </source>
</reference>
<gene>
    <name evidence="2" type="ORF">CTI12_AA027160</name>
</gene>
<accession>A0A2U1QI40</accession>
<comment type="caution">
    <text evidence="2">The sequence shown here is derived from an EMBL/GenBank/DDBJ whole genome shotgun (WGS) entry which is preliminary data.</text>
</comment>
<dbReference type="InterPro" id="IPR025605">
    <property type="entry name" value="OST-HTH/LOTUS_dom"/>
</dbReference>
<evidence type="ECO:0000313" key="3">
    <source>
        <dbReference type="Proteomes" id="UP000245207"/>
    </source>
</evidence>
<organism evidence="2 3">
    <name type="scientific">Artemisia annua</name>
    <name type="common">Sweet wormwood</name>
    <dbReference type="NCBI Taxonomy" id="35608"/>
    <lineage>
        <taxon>Eukaryota</taxon>
        <taxon>Viridiplantae</taxon>
        <taxon>Streptophyta</taxon>
        <taxon>Embryophyta</taxon>
        <taxon>Tracheophyta</taxon>
        <taxon>Spermatophyta</taxon>
        <taxon>Magnoliopsida</taxon>
        <taxon>eudicotyledons</taxon>
        <taxon>Gunneridae</taxon>
        <taxon>Pentapetalae</taxon>
        <taxon>asterids</taxon>
        <taxon>campanulids</taxon>
        <taxon>Asterales</taxon>
        <taxon>Asteraceae</taxon>
        <taxon>Asteroideae</taxon>
        <taxon>Anthemideae</taxon>
        <taxon>Artemisiinae</taxon>
        <taxon>Artemisia</taxon>
    </lineage>
</organism>
<protein>
    <recommendedName>
        <fullName evidence="1">HTH OST-type domain-containing protein</fullName>
    </recommendedName>
</protein>
<evidence type="ECO:0000259" key="1">
    <source>
        <dbReference type="PROSITE" id="PS51644"/>
    </source>
</evidence>
<dbReference type="Gene3D" id="3.30.420.610">
    <property type="entry name" value="LOTUS domain-like"/>
    <property type="match status" value="2"/>
</dbReference>
<name>A0A2U1QI40_ARTAN</name>
<feature type="domain" description="HTH OST-type" evidence="1">
    <location>
        <begin position="93"/>
        <end position="166"/>
    </location>
</feature>
<keyword evidence="3" id="KW-1185">Reference proteome</keyword>
<dbReference type="Proteomes" id="UP000245207">
    <property type="component" value="Unassembled WGS sequence"/>
</dbReference>
<proteinExistence type="predicted"/>
<dbReference type="PROSITE" id="PS51644">
    <property type="entry name" value="HTH_OST"/>
    <property type="match status" value="2"/>
</dbReference>
<sequence>MTNTDISTESSVVYKQIQEILGSYYSGMPLSANLSVLERSYWLKFKKSLHYQSLGVRNLDELLDKMGDMVVVFVDLKKKMKYVMSSRVVETRQNLYLKHDVQELFNRHCGEIKFDSFEDFYFEHFDLKLNYHFYGLTNLDHLCKALKDILEVEFDCSGKKVIKAVKCYNLRKRKNCM</sequence>
<dbReference type="Pfam" id="PF12872">
    <property type="entry name" value="OST-HTH"/>
    <property type="match status" value="2"/>
</dbReference>
<dbReference type="EMBL" id="PKPP01000111">
    <property type="protein sequence ID" value="PWA97637.1"/>
    <property type="molecule type" value="Genomic_DNA"/>
</dbReference>
<feature type="domain" description="HTH OST-type" evidence="1">
    <location>
        <begin position="9"/>
        <end position="88"/>
    </location>
</feature>